<dbReference type="Pfam" id="PF01535">
    <property type="entry name" value="PPR"/>
    <property type="match status" value="1"/>
</dbReference>
<sequence length="935" mass="102895">MQNILRTLRPGHLRTNHVLAFRHYPLTPNVPPLPLPPSTLPPRFLSFSFTPSYPTPKHPTPASRHVYSIVKAYAASTKSPLWCLVLSIFQTPCLYLHPNGVRDDNKALFEALKEYGVSEEEWFKWREVVQAKDLEEAKDVLERMGYDLMPNSTSSPNTTQDPPIPPWLFIYILSTKPLTPPQSLSASSLALTLPSSPLYLPLLSITAYHLSTHAQHPPLFSLLPNFLKALDTPPNIPHSTLHFNLLVRSLTYLPSSPTKDNLIHRMISKDVRGKLQVGLYARTVSDILADPQISKHLARAVKNQVERQRLELGIVHLEKFLQISARHGDLPGAGYWLDFIRKRAIEKGYELIPYGSVGMLGWRMGGRKESFGRYNTLYLSAFRREPAKAFAYLNRIAVLEQAKSKVKQDVGGGGGGYPRTRESLDPVYRKADIDIADWTTTLHLAFKHPEASLPALLKLLKALESTTPSPSSSPSPSTTSETEPPNAPPHPSLQPTLVTYTAVIDGLLKKGEWESALVMWRDVYARCRGCGGDRTGPAVFKLDKEALSVGVSVLTACGRPVEGFMLLERHAIKPSSSPPSPSPPRSPPSSSFPQIALDIKALNAYAASLNLIDRPDIVFSLWDNMSKLYALEPDVITLNILLKSGIRAAKLDQSLLGVMAQMRLGNPFQRIPVAGVSGGVRMDREGVVDALVDMLGADAEEGDGAGGERGRGGGRFGKMKVTGVWRGEPAWKVVRQIFRQVILGNHPELLGVESPAKALRTSRDSPGVSPVKDLANSLLVGHRSRSVLGGRDTGGIEEESVGGTTMIQPDTSPKALALQGLYPPHPYPSIIPTTLSFRRYILLLGLHSLSSEIPTTLAWMRALNVLPDKKTLALALAFWGEVSIRAPLLDRWRGREEYEGLVRWVGEWVGRGALPGEGDVGEALLVIKRNREGEF</sequence>
<reference evidence="3" key="1">
    <citation type="journal article" date="2014" name="Proc. Natl. Acad. Sci. U.S.A.">
        <title>Extensive sampling of basidiomycete genomes demonstrates inadequacy of the white-rot/brown-rot paradigm for wood decay fungi.</title>
        <authorList>
            <person name="Riley R."/>
            <person name="Salamov A.A."/>
            <person name="Brown D.W."/>
            <person name="Nagy L.G."/>
            <person name="Floudas D."/>
            <person name="Held B.W."/>
            <person name="Levasseur A."/>
            <person name="Lombard V."/>
            <person name="Morin E."/>
            <person name="Otillar R."/>
            <person name="Lindquist E.A."/>
            <person name="Sun H."/>
            <person name="LaButti K.M."/>
            <person name="Schmutz J."/>
            <person name="Jabbour D."/>
            <person name="Luo H."/>
            <person name="Baker S.E."/>
            <person name="Pisabarro A.G."/>
            <person name="Walton J.D."/>
            <person name="Blanchette R.A."/>
            <person name="Henrissat B."/>
            <person name="Martin F."/>
            <person name="Cullen D."/>
            <person name="Hibbett D.S."/>
            <person name="Grigoriev I.V."/>
        </authorList>
    </citation>
    <scope>NUCLEOTIDE SEQUENCE [LARGE SCALE GENOMIC DNA]</scope>
    <source>
        <strain evidence="3">MUCL 33604</strain>
    </source>
</reference>
<dbReference type="InParanoid" id="A0A067PXF1"/>
<dbReference type="HOGENOM" id="CLU_017664_0_0_1"/>
<feature type="compositionally biased region" description="Low complexity" evidence="1">
    <location>
        <begin position="464"/>
        <end position="484"/>
    </location>
</feature>
<dbReference type="OrthoDB" id="185373at2759"/>
<dbReference type="Gene3D" id="1.25.40.10">
    <property type="entry name" value="Tetratricopeptide repeat domain"/>
    <property type="match status" value="1"/>
</dbReference>
<accession>A0A067PXF1</accession>
<feature type="region of interest" description="Disordered" evidence="1">
    <location>
        <begin position="464"/>
        <end position="494"/>
    </location>
</feature>
<protein>
    <recommendedName>
        <fullName evidence="4">Pentatricopeptide repeat-containing protein</fullName>
    </recommendedName>
</protein>
<gene>
    <name evidence="2" type="ORF">JAAARDRAFT_36707</name>
</gene>
<dbReference type="InterPro" id="IPR002885">
    <property type="entry name" value="PPR_rpt"/>
</dbReference>
<dbReference type="STRING" id="933084.A0A067PXF1"/>
<dbReference type="InterPro" id="IPR011990">
    <property type="entry name" value="TPR-like_helical_dom_sf"/>
</dbReference>
<evidence type="ECO:0008006" key="4">
    <source>
        <dbReference type="Google" id="ProtNLM"/>
    </source>
</evidence>
<evidence type="ECO:0000256" key="1">
    <source>
        <dbReference type="SAM" id="MobiDB-lite"/>
    </source>
</evidence>
<dbReference type="EMBL" id="KL197723">
    <property type="protein sequence ID" value="KDQ55932.1"/>
    <property type="molecule type" value="Genomic_DNA"/>
</dbReference>
<dbReference type="NCBIfam" id="TIGR00756">
    <property type="entry name" value="PPR"/>
    <property type="match status" value="1"/>
</dbReference>
<evidence type="ECO:0000313" key="3">
    <source>
        <dbReference type="Proteomes" id="UP000027265"/>
    </source>
</evidence>
<dbReference type="AlphaFoldDB" id="A0A067PXF1"/>
<organism evidence="2 3">
    <name type="scientific">Jaapia argillacea MUCL 33604</name>
    <dbReference type="NCBI Taxonomy" id="933084"/>
    <lineage>
        <taxon>Eukaryota</taxon>
        <taxon>Fungi</taxon>
        <taxon>Dikarya</taxon>
        <taxon>Basidiomycota</taxon>
        <taxon>Agaricomycotina</taxon>
        <taxon>Agaricomycetes</taxon>
        <taxon>Agaricomycetidae</taxon>
        <taxon>Jaapiales</taxon>
        <taxon>Jaapiaceae</taxon>
        <taxon>Jaapia</taxon>
    </lineage>
</organism>
<dbReference type="Proteomes" id="UP000027265">
    <property type="component" value="Unassembled WGS sequence"/>
</dbReference>
<keyword evidence="3" id="KW-1185">Reference proteome</keyword>
<evidence type="ECO:0000313" key="2">
    <source>
        <dbReference type="EMBL" id="KDQ55932.1"/>
    </source>
</evidence>
<proteinExistence type="predicted"/>
<name>A0A067PXF1_9AGAM</name>